<protein>
    <submittedName>
        <fullName evidence="1">PorT family protein</fullName>
    </submittedName>
</protein>
<dbReference type="AlphaFoldDB" id="A0A4Y7U5A4"/>
<accession>A0A4Y7U5A4</accession>
<gene>
    <name evidence="1" type="ORF">D0809_25500</name>
</gene>
<comment type="caution">
    <text evidence="1">The sequence shown here is derived from an EMBL/GenBank/DDBJ whole genome shotgun (WGS) entry which is preliminary data.</text>
</comment>
<dbReference type="EMBL" id="QWDN01000227">
    <property type="protein sequence ID" value="TEB41441.1"/>
    <property type="molecule type" value="Genomic_DNA"/>
</dbReference>
<sequence length="38" mass="4534">VLDSDYYHNDRNDDYFFGDYNTNVNFQAGISYSFEAKK</sequence>
<organism evidence="1 2">
    <name type="scientific">Flavobacterium circumlabens</name>
    <dbReference type="NCBI Taxonomy" id="2133765"/>
    <lineage>
        <taxon>Bacteria</taxon>
        <taxon>Pseudomonadati</taxon>
        <taxon>Bacteroidota</taxon>
        <taxon>Flavobacteriia</taxon>
        <taxon>Flavobacteriales</taxon>
        <taxon>Flavobacteriaceae</taxon>
        <taxon>Flavobacterium</taxon>
    </lineage>
</organism>
<evidence type="ECO:0000313" key="1">
    <source>
        <dbReference type="EMBL" id="TEB41441.1"/>
    </source>
</evidence>
<proteinExistence type="predicted"/>
<evidence type="ECO:0000313" key="2">
    <source>
        <dbReference type="Proteomes" id="UP000298340"/>
    </source>
</evidence>
<dbReference type="Proteomes" id="UP000298340">
    <property type="component" value="Unassembled WGS sequence"/>
</dbReference>
<name>A0A4Y7U5A4_9FLAO</name>
<reference evidence="1 2" key="1">
    <citation type="journal article" date="2018" name="Syst. Appl. Microbiol.">
        <title>Flavobacterium circumlabens sp. nov. and Flavobacterium cupreum sp. nov., two psychrotrophic species isolated from Antarctic environmental samples.</title>
        <authorList>
            <person name="Kralova S."/>
            <person name="Busse H.J."/>
            <person name="Svec P."/>
            <person name="Maslanova I."/>
            <person name="Stankova E."/>
            <person name="Bartak M."/>
            <person name="Sedlacek I."/>
        </authorList>
    </citation>
    <scope>NUCLEOTIDE SEQUENCE [LARGE SCALE GENOMIC DNA]</scope>
    <source>
        <strain evidence="1 2">CCM 8828</strain>
    </source>
</reference>
<feature type="non-terminal residue" evidence="1">
    <location>
        <position position="1"/>
    </location>
</feature>